<dbReference type="AlphaFoldDB" id="A0A0M3JCA9"/>
<reference evidence="1" key="1">
    <citation type="submission" date="2017-02" db="UniProtKB">
        <authorList>
            <consortium name="WormBaseParasite"/>
        </authorList>
    </citation>
    <scope>IDENTIFICATION</scope>
</reference>
<dbReference type="GO" id="GO:0005761">
    <property type="term" value="C:mitochondrial ribosome"/>
    <property type="evidence" value="ECO:0007669"/>
    <property type="project" value="InterPro"/>
</dbReference>
<dbReference type="PANTHER" id="PTHR13473">
    <property type="entry name" value="MITOCHONDRIAL RIBOSOMAL PROTEIN L48"/>
    <property type="match status" value="1"/>
</dbReference>
<proteinExistence type="predicted"/>
<dbReference type="WBParaSite" id="ASIM_0000523901-mRNA-1">
    <property type="protein sequence ID" value="ASIM_0000523901-mRNA-1"/>
    <property type="gene ID" value="ASIM_0000523901"/>
</dbReference>
<sequence>LATYDRWIRLADVPTVRLPLFISIIHTHLPVGVKLTVKEHEKTDEDYRYIPDLLLKQRQEELKSLDDPMVRRNLGWE</sequence>
<organism evidence="1">
    <name type="scientific">Anisakis simplex</name>
    <name type="common">Herring worm</name>
    <dbReference type="NCBI Taxonomy" id="6269"/>
    <lineage>
        <taxon>Eukaryota</taxon>
        <taxon>Metazoa</taxon>
        <taxon>Ecdysozoa</taxon>
        <taxon>Nematoda</taxon>
        <taxon>Chromadorea</taxon>
        <taxon>Rhabditida</taxon>
        <taxon>Spirurina</taxon>
        <taxon>Ascaridomorpha</taxon>
        <taxon>Ascaridoidea</taxon>
        <taxon>Anisakidae</taxon>
        <taxon>Anisakis</taxon>
        <taxon>Anisakis simplex complex</taxon>
    </lineage>
</organism>
<protein>
    <submittedName>
        <fullName evidence="1">39S ribosomal protein L48, mitochondrial (inferred by orthology to a human protein)</fullName>
    </submittedName>
</protein>
<dbReference type="PANTHER" id="PTHR13473:SF0">
    <property type="entry name" value="LARGE RIBOSOMAL SUBUNIT PROTEIN ML48"/>
    <property type="match status" value="1"/>
</dbReference>
<dbReference type="InterPro" id="IPR027487">
    <property type="entry name" value="Ribosomal_mL48"/>
</dbReference>
<evidence type="ECO:0000313" key="1">
    <source>
        <dbReference type="WBParaSite" id="ASIM_0000523901-mRNA-1"/>
    </source>
</evidence>
<accession>A0A0M3JCA9</accession>
<name>A0A0M3JCA9_ANISI</name>